<name>A0ABS2G7J1_9FIRM</name>
<dbReference type="InterPro" id="IPR010985">
    <property type="entry name" value="Ribbon_hlx_hlx"/>
</dbReference>
<dbReference type="SUPFAM" id="SSF47598">
    <property type="entry name" value="Ribbon-helix-helix"/>
    <property type="match status" value="1"/>
</dbReference>
<proteinExistence type="predicted"/>
<protein>
    <recommendedName>
        <fullName evidence="3">CopG family transcriptional regulator</fullName>
    </recommendedName>
</protein>
<accession>A0ABS2G7J1</accession>
<keyword evidence="2" id="KW-1185">Reference proteome</keyword>
<sequence>MAERNMVNLTITMTKEERKALKQIALDKDMTVSALLREWLKEYQIQEGAEKNG</sequence>
<evidence type="ECO:0000313" key="2">
    <source>
        <dbReference type="Proteomes" id="UP000729290"/>
    </source>
</evidence>
<organism evidence="1 2">
    <name type="scientific">Anaerotignum lactatifermentans</name>
    <dbReference type="NCBI Taxonomy" id="160404"/>
    <lineage>
        <taxon>Bacteria</taxon>
        <taxon>Bacillati</taxon>
        <taxon>Bacillota</taxon>
        <taxon>Clostridia</taxon>
        <taxon>Lachnospirales</taxon>
        <taxon>Anaerotignaceae</taxon>
        <taxon>Anaerotignum</taxon>
    </lineage>
</organism>
<evidence type="ECO:0008006" key="3">
    <source>
        <dbReference type="Google" id="ProtNLM"/>
    </source>
</evidence>
<dbReference type="EMBL" id="JACSNV010000005">
    <property type="protein sequence ID" value="MBM6877436.1"/>
    <property type="molecule type" value="Genomic_DNA"/>
</dbReference>
<dbReference type="RefSeq" id="WP_205133529.1">
    <property type="nucleotide sequence ID" value="NZ_JACSNT010000006.1"/>
</dbReference>
<reference evidence="1 2" key="1">
    <citation type="journal article" date="2021" name="Sci. Rep.">
        <title>The distribution of antibiotic resistance genes in chicken gut microbiota commensals.</title>
        <authorList>
            <person name="Juricova H."/>
            <person name="Matiasovicova J."/>
            <person name="Kubasova T."/>
            <person name="Cejkova D."/>
            <person name="Rychlik I."/>
        </authorList>
    </citation>
    <scope>NUCLEOTIDE SEQUENCE [LARGE SCALE GENOMIC DNA]</scope>
    <source>
        <strain evidence="1 2">An431b</strain>
    </source>
</reference>
<evidence type="ECO:0000313" key="1">
    <source>
        <dbReference type="EMBL" id="MBM6877436.1"/>
    </source>
</evidence>
<dbReference type="Proteomes" id="UP000729290">
    <property type="component" value="Unassembled WGS sequence"/>
</dbReference>
<comment type="caution">
    <text evidence="1">The sequence shown here is derived from an EMBL/GenBank/DDBJ whole genome shotgun (WGS) entry which is preliminary data.</text>
</comment>
<gene>
    <name evidence="1" type="ORF">H9X83_04610</name>
</gene>